<keyword evidence="1" id="KW-0472">Membrane</keyword>
<gene>
    <name evidence="2" type="ORF">J2X16_001976</name>
</gene>
<comment type="caution">
    <text evidence="2">The sequence shown here is derived from an EMBL/GenBank/DDBJ whole genome shotgun (WGS) entry which is preliminary data.</text>
</comment>
<dbReference type="RefSeq" id="WP_310344096.1">
    <property type="nucleotide sequence ID" value="NZ_JAVDXQ010000003.1"/>
</dbReference>
<organism evidence="2 3">
    <name type="scientific">Pelomonas aquatica</name>
    <dbReference type="NCBI Taxonomy" id="431058"/>
    <lineage>
        <taxon>Bacteria</taxon>
        <taxon>Pseudomonadati</taxon>
        <taxon>Pseudomonadota</taxon>
        <taxon>Betaproteobacteria</taxon>
        <taxon>Burkholderiales</taxon>
        <taxon>Sphaerotilaceae</taxon>
        <taxon>Roseateles</taxon>
    </lineage>
</organism>
<keyword evidence="1" id="KW-0812">Transmembrane</keyword>
<keyword evidence="1" id="KW-1133">Transmembrane helix</keyword>
<name>A0ABU1Z7N7_9BURK</name>
<keyword evidence="3" id="KW-1185">Reference proteome</keyword>
<protein>
    <recommendedName>
        <fullName evidence="4">Heme exporter protein D</fullName>
    </recommendedName>
</protein>
<evidence type="ECO:0000256" key="1">
    <source>
        <dbReference type="SAM" id="Phobius"/>
    </source>
</evidence>
<proteinExistence type="predicted"/>
<dbReference type="EMBL" id="JAVDXQ010000003">
    <property type="protein sequence ID" value="MDR7296629.1"/>
    <property type="molecule type" value="Genomic_DNA"/>
</dbReference>
<evidence type="ECO:0000313" key="3">
    <source>
        <dbReference type="Proteomes" id="UP001180536"/>
    </source>
</evidence>
<evidence type="ECO:0000313" key="2">
    <source>
        <dbReference type="EMBL" id="MDR7296629.1"/>
    </source>
</evidence>
<sequence>MDTDLLTNPGFWLSISMVAMAWIFGTMLKRAGARREEARKPRQAMKTSS</sequence>
<feature type="transmembrane region" description="Helical" evidence="1">
    <location>
        <begin position="12"/>
        <end position="32"/>
    </location>
</feature>
<reference evidence="2 3" key="1">
    <citation type="submission" date="2023-07" db="EMBL/GenBank/DDBJ databases">
        <title>Sorghum-associated microbial communities from plants grown in Nebraska, USA.</title>
        <authorList>
            <person name="Schachtman D."/>
        </authorList>
    </citation>
    <scope>NUCLEOTIDE SEQUENCE [LARGE SCALE GENOMIC DNA]</scope>
    <source>
        <strain evidence="2 3">BE310</strain>
    </source>
</reference>
<accession>A0ABU1Z7N7</accession>
<evidence type="ECO:0008006" key="4">
    <source>
        <dbReference type="Google" id="ProtNLM"/>
    </source>
</evidence>
<dbReference type="Proteomes" id="UP001180536">
    <property type="component" value="Unassembled WGS sequence"/>
</dbReference>